<feature type="region of interest" description="Disordered" evidence="6">
    <location>
        <begin position="1"/>
        <end position="27"/>
    </location>
</feature>
<feature type="transmembrane region" description="Helical" evidence="7">
    <location>
        <begin position="179"/>
        <end position="202"/>
    </location>
</feature>
<comment type="caution">
    <text evidence="9">The sequence shown here is derived from an EMBL/GenBank/DDBJ whole genome shotgun (WGS) entry which is preliminary data.</text>
</comment>
<dbReference type="Pfam" id="PF00892">
    <property type="entry name" value="EamA"/>
    <property type="match status" value="1"/>
</dbReference>
<evidence type="ECO:0000256" key="5">
    <source>
        <dbReference type="ARBA" id="ARBA00023136"/>
    </source>
</evidence>
<dbReference type="InterPro" id="IPR037185">
    <property type="entry name" value="EmrE-like"/>
</dbReference>
<feature type="transmembrane region" description="Helical" evidence="7">
    <location>
        <begin position="241"/>
        <end position="265"/>
    </location>
</feature>
<feature type="transmembrane region" description="Helical" evidence="7">
    <location>
        <begin position="99"/>
        <end position="121"/>
    </location>
</feature>
<evidence type="ECO:0000313" key="9">
    <source>
        <dbReference type="EMBL" id="KAB2810638.1"/>
    </source>
</evidence>
<organism evidence="9 10">
    <name type="scientific">Nocardioides simplex</name>
    <name type="common">Arthrobacter simplex</name>
    <dbReference type="NCBI Taxonomy" id="2045"/>
    <lineage>
        <taxon>Bacteria</taxon>
        <taxon>Bacillati</taxon>
        <taxon>Actinomycetota</taxon>
        <taxon>Actinomycetes</taxon>
        <taxon>Propionibacteriales</taxon>
        <taxon>Nocardioidaceae</taxon>
        <taxon>Pimelobacter</taxon>
    </lineage>
</organism>
<evidence type="ECO:0000256" key="1">
    <source>
        <dbReference type="ARBA" id="ARBA00004141"/>
    </source>
</evidence>
<evidence type="ECO:0000256" key="4">
    <source>
        <dbReference type="ARBA" id="ARBA00022989"/>
    </source>
</evidence>
<evidence type="ECO:0000256" key="3">
    <source>
        <dbReference type="ARBA" id="ARBA00022692"/>
    </source>
</evidence>
<feature type="transmembrane region" description="Helical" evidence="7">
    <location>
        <begin position="39"/>
        <end position="57"/>
    </location>
</feature>
<dbReference type="GO" id="GO:0016020">
    <property type="term" value="C:membrane"/>
    <property type="evidence" value="ECO:0007669"/>
    <property type="project" value="UniProtKB-SubCell"/>
</dbReference>
<keyword evidence="3 7" id="KW-0812">Transmembrane</keyword>
<keyword evidence="5 7" id="KW-0472">Membrane</keyword>
<evidence type="ECO:0000313" key="10">
    <source>
        <dbReference type="Proteomes" id="UP000449906"/>
    </source>
</evidence>
<feature type="compositionally biased region" description="Low complexity" evidence="6">
    <location>
        <begin position="17"/>
        <end position="27"/>
    </location>
</feature>
<feature type="transmembrane region" description="Helical" evidence="7">
    <location>
        <begin position="127"/>
        <end position="149"/>
    </location>
</feature>
<feature type="transmembrane region" description="Helical" evidence="7">
    <location>
        <begin position="69"/>
        <end position="87"/>
    </location>
</feature>
<feature type="transmembrane region" description="Helical" evidence="7">
    <location>
        <begin position="209"/>
        <end position="229"/>
    </location>
</feature>
<dbReference type="EMBL" id="WBVM01000001">
    <property type="protein sequence ID" value="KAB2810638.1"/>
    <property type="molecule type" value="Genomic_DNA"/>
</dbReference>
<feature type="transmembrane region" description="Helical" evidence="7">
    <location>
        <begin position="272"/>
        <end position="292"/>
    </location>
</feature>
<evidence type="ECO:0000256" key="7">
    <source>
        <dbReference type="SAM" id="Phobius"/>
    </source>
</evidence>
<dbReference type="AlphaFoldDB" id="A0A7J5DXL6"/>
<comment type="similarity">
    <text evidence="2">Belongs to the EamA transporter family.</text>
</comment>
<feature type="transmembrane region" description="Helical" evidence="7">
    <location>
        <begin position="298"/>
        <end position="316"/>
    </location>
</feature>
<dbReference type="SUPFAM" id="SSF103481">
    <property type="entry name" value="Multidrug resistance efflux transporter EmrE"/>
    <property type="match status" value="2"/>
</dbReference>
<dbReference type="InterPro" id="IPR000620">
    <property type="entry name" value="EamA_dom"/>
</dbReference>
<sequence length="445" mass="44494">MGLTSKPLARHDRRVTRPAPAAARTGPAGPADLAGLARMLWPGLAAMVLLGSSVAVIDATGDLPVLGLQALRYLVATVAIVLLARLLRVRLVRPGRADAVWIAGGAACGLVGFNLATIVGTRHAEPALLGAAVACIPIVLAVAGPLAVGERPAPRVVLGAAVVTVGAVAVTGAGRGDALGIAMAALLVVCEAGLTLCGARVLHRLGPWTYSAATCAVAAVVFAVLSAATELPEAGALVEPVALAATVYLGAIATAVAFVLWFVGLGRTGPGAAGLCAGAAAPAAALLAVALGGPAPSYGTWVGIGVIAAGLGIGFGRASADGDEVDELLDPPEQRGVEVLEAADAAEDVLPRPGDVGLVAVRPAELLAGALLPVDALGHLRPGLEAEPLRLDRLPDVDERVADDEHVLADVRLHDVLRDPALLGAGDQVVDEDADPPVRRGLEVP</sequence>
<gene>
    <name evidence="9" type="ORF">F9L07_01335</name>
</gene>
<reference evidence="9 10" key="1">
    <citation type="submission" date="2019-09" db="EMBL/GenBank/DDBJ databases">
        <title>Pimelobacter sp. isolated from Paulinella.</title>
        <authorList>
            <person name="Jeong S.E."/>
        </authorList>
    </citation>
    <scope>NUCLEOTIDE SEQUENCE [LARGE SCALE GENOMIC DNA]</scope>
    <source>
        <strain evidence="9 10">Pch-N</strain>
    </source>
</reference>
<dbReference type="Proteomes" id="UP000449906">
    <property type="component" value="Unassembled WGS sequence"/>
</dbReference>
<accession>A0A7J5DXL6</accession>
<dbReference type="InterPro" id="IPR050638">
    <property type="entry name" value="AA-Vitamin_Transporters"/>
</dbReference>
<proteinExistence type="inferred from homology"/>
<feature type="transmembrane region" description="Helical" evidence="7">
    <location>
        <begin position="156"/>
        <end position="173"/>
    </location>
</feature>
<feature type="domain" description="EamA" evidence="8">
    <location>
        <begin position="179"/>
        <end position="311"/>
    </location>
</feature>
<name>A0A7J5DXL6_NOCSI</name>
<dbReference type="PANTHER" id="PTHR32322:SF2">
    <property type="entry name" value="EAMA DOMAIN-CONTAINING PROTEIN"/>
    <property type="match status" value="1"/>
</dbReference>
<evidence type="ECO:0000256" key="2">
    <source>
        <dbReference type="ARBA" id="ARBA00007362"/>
    </source>
</evidence>
<comment type="subcellular location">
    <subcellularLocation>
        <location evidence="1">Membrane</location>
        <topology evidence="1">Multi-pass membrane protein</topology>
    </subcellularLocation>
</comment>
<protein>
    <submittedName>
        <fullName evidence="9">DMT family transporter</fullName>
    </submittedName>
</protein>
<evidence type="ECO:0000259" key="8">
    <source>
        <dbReference type="Pfam" id="PF00892"/>
    </source>
</evidence>
<dbReference type="PANTHER" id="PTHR32322">
    <property type="entry name" value="INNER MEMBRANE TRANSPORTER"/>
    <property type="match status" value="1"/>
</dbReference>
<keyword evidence="4 7" id="KW-1133">Transmembrane helix</keyword>
<evidence type="ECO:0000256" key="6">
    <source>
        <dbReference type="SAM" id="MobiDB-lite"/>
    </source>
</evidence>